<dbReference type="SUPFAM" id="SSF51182">
    <property type="entry name" value="RmlC-like cupins"/>
    <property type="match status" value="1"/>
</dbReference>
<evidence type="ECO:0000256" key="1">
    <source>
        <dbReference type="ARBA" id="ARBA00022723"/>
    </source>
</evidence>
<evidence type="ECO:0000259" key="2">
    <source>
        <dbReference type="Pfam" id="PF07883"/>
    </source>
</evidence>
<dbReference type="Gene3D" id="2.60.120.10">
    <property type="entry name" value="Jelly Rolls"/>
    <property type="match status" value="1"/>
</dbReference>
<dbReference type="InterPro" id="IPR013096">
    <property type="entry name" value="Cupin_2"/>
</dbReference>
<protein>
    <submittedName>
        <fullName evidence="3">Cupin domain-containing protein</fullName>
    </submittedName>
</protein>
<dbReference type="PANTHER" id="PTHR35848">
    <property type="entry name" value="OXALATE-BINDING PROTEIN"/>
    <property type="match status" value="1"/>
</dbReference>
<gene>
    <name evidence="3" type="ORF">F4Y08_15860</name>
</gene>
<sequence>MTGRFTSSSEVRREALPWGTLAWFSSPADTGARSLVVLEVDLKPEAGHAFHKHPNQEEVIYVIEGEVEQWVDQEKRMLVPGDSAFIGPDVVHASFNAGKGDAKLLAILSPAIGEEGYELVDVEGIEPWASIR</sequence>
<dbReference type="AlphaFoldDB" id="A0A6B1DYK7"/>
<reference evidence="3" key="1">
    <citation type="submission" date="2019-09" db="EMBL/GenBank/DDBJ databases">
        <title>Characterisation of the sponge microbiome using genome-centric metagenomics.</title>
        <authorList>
            <person name="Engelberts J.P."/>
            <person name="Robbins S.J."/>
            <person name="De Goeij J.M."/>
            <person name="Aranda M."/>
            <person name="Bell S.C."/>
            <person name="Webster N.S."/>
        </authorList>
    </citation>
    <scope>NUCLEOTIDE SEQUENCE</scope>
    <source>
        <strain evidence="3">SB0662_bin_9</strain>
    </source>
</reference>
<keyword evidence="1" id="KW-0479">Metal-binding</keyword>
<name>A0A6B1DYK7_9CHLR</name>
<accession>A0A6B1DYK7</accession>
<comment type="caution">
    <text evidence="3">The sequence shown here is derived from an EMBL/GenBank/DDBJ whole genome shotgun (WGS) entry which is preliminary data.</text>
</comment>
<dbReference type="GO" id="GO:0046872">
    <property type="term" value="F:metal ion binding"/>
    <property type="evidence" value="ECO:0007669"/>
    <property type="project" value="UniProtKB-KW"/>
</dbReference>
<feature type="domain" description="Cupin type-2" evidence="2">
    <location>
        <begin position="39"/>
        <end position="107"/>
    </location>
</feature>
<dbReference type="EMBL" id="VXPY01000114">
    <property type="protein sequence ID" value="MYD91783.1"/>
    <property type="molecule type" value="Genomic_DNA"/>
</dbReference>
<evidence type="ECO:0000313" key="3">
    <source>
        <dbReference type="EMBL" id="MYD91783.1"/>
    </source>
</evidence>
<dbReference type="Pfam" id="PF07883">
    <property type="entry name" value="Cupin_2"/>
    <property type="match status" value="1"/>
</dbReference>
<dbReference type="InterPro" id="IPR051610">
    <property type="entry name" value="GPI/OXD"/>
</dbReference>
<dbReference type="InterPro" id="IPR011051">
    <property type="entry name" value="RmlC_Cupin_sf"/>
</dbReference>
<dbReference type="InterPro" id="IPR014710">
    <property type="entry name" value="RmlC-like_jellyroll"/>
</dbReference>
<organism evidence="3">
    <name type="scientific">Caldilineaceae bacterium SB0662_bin_9</name>
    <dbReference type="NCBI Taxonomy" id="2605258"/>
    <lineage>
        <taxon>Bacteria</taxon>
        <taxon>Bacillati</taxon>
        <taxon>Chloroflexota</taxon>
        <taxon>Caldilineae</taxon>
        <taxon>Caldilineales</taxon>
        <taxon>Caldilineaceae</taxon>
    </lineage>
</organism>
<proteinExistence type="predicted"/>